<evidence type="ECO:0000256" key="11">
    <source>
        <dbReference type="HAMAP-Rule" id="MF_01261"/>
    </source>
</evidence>
<evidence type="ECO:0000256" key="7">
    <source>
        <dbReference type="ARBA" id="ARBA00022800"/>
    </source>
</evidence>
<feature type="binding site" evidence="11">
    <location>
        <position position="8"/>
    </location>
    <ligand>
        <name>CTP</name>
        <dbReference type="ChEBI" id="CHEBI:37563"/>
    </ligand>
</feature>
<dbReference type="PANTHER" id="PTHR47545">
    <property type="entry name" value="MULTIFUNCTIONAL CCA PROTEIN"/>
    <property type="match status" value="1"/>
</dbReference>
<dbReference type="SUPFAM" id="SSF81301">
    <property type="entry name" value="Nucleotidyltransferase"/>
    <property type="match status" value="1"/>
</dbReference>
<protein>
    <recommendedName>
        <fullName evidence="11">Multifunctional CCA protein</fullName>
    </recommendedName>
    <domain>
        <recommendedName>
            <fullName evidence="11">CCA-adding enzyme</fullName>
            <ecNumber evidence="11">2.7.7.72</ecNumber>
        </recommendedName>
        <alternativeName>
            <fullName evidence="11">CCA tRNA nucleotidyltransferase</fullName>
        </alternativeName>
        <alternativeName>
            <fullName evidence="11">tRNA CCA-pyrophosphorylase</fullName>
        </alternativeName>
        <alternativeName>
            <fullName evidence="11">tRNA adenylyl-/cytidylyl-transferase</fullName>
        </alternativeName>
        <alternativeName>
            <fullName evidence="11">tRNA nucleotidyltransferase</fullName>
        </alternativeName>
        <alternativeName>
            <fullName evidence="11">tRNA-NT</fullName>
        </alternativeName>
    </domain>
    <domain>
        <recommendedName>
            <fullName evidence="11">2'-nucleotidase</fullName>
            <ecNumber evidence="11">3.1.3.-</ecNumber>
        </recommendedName>
    </domain>
    <domain>
        <recommendedName>
            <fullName evidence="11">2',3'-cyclic phosphodiesterase</fullName>
            <ecNumber evidence="11">3.1.4.-</ecNumber>
        </recommendedName>
    </domain>
    <domain>
        <recommendedName>
            <fullName evidence="11">Phosphatase</fullName>
        </recommendedName>
    </domain>
</protein>
<dbReference type="NCBIfam" id="NF008137">
    <property type="entry name" value="PRK10885.1"/>
    <property type="match status" value="1"/>
</dbReference>
<gene>
    <name evidence="11" type="primary">cca</name>
    <name evidence="13" type="ORF">CR152_03535</name>
</gene>
<dbReference type="GO" id="GO:0042245">
    <property type="term" value="P:RNA repair"/>
    <property type="evidence" value="ECO:0007669"/>
    <property type="project" value="UniProtKB-KW"/>
</dbReference>
<dbReference type="InterPro" id="IPR003607">
    <property type="entry name" value="HD/PDEase_dom"/>
</dbReference>
<dbReference type="Proteomes" id="UP000229897">
    <property type="component" value="Chromosome"/>
</dbReference>
<feature type="binding site" evidence="11">
    <location>
        <position position="91"/>
    </location>
    <ligand>
        <name>ATP</name>
        <dbReference type="ChEBI" id="CHEBI:30616"/>
    </ligand>
</feature>
<evidence type="ECO:0000313" key="14">
    <source>
        <dbReference type="Proteomes" id="UP000229897"/>
    </source>
</evidence>
<comment type="subunit">
    <text evidence="11">Monomer. Can also form homodimers and oligomers.</text>
</comment>
<dbReference type="KEGG" id="mass:CR152_03535"/>
<dbReference type="InterPro" id="IPR002646">
    <property type="entry name" value="PolA_pol_head_dom"/>
</dbReference>
<dbReference type="CDD" id="cd05398">
    <property type="entry name" value="NT_ClassII-CCAase"/>
    <property type="match status" value="1"/>
</dbReference>
<organism evidence="13 14">
    <name type="scientific">Massilia violaceinigra</name>
    <dbReference type="NCBI Taxonomy" id="2045208"/>
    <lineage>
        <taxon>Bacteria</taxon>
        <taxon>Pseudomonadati</taxon>
        <taxon>Pseudomonadota</taxon>
        <taxon>Betaproteobacteria</taxon>
        <taxon>Burkholderiales</taxon>
        <taxon>Oxalobacteraceae</taxon>
        <taxon>Telluria group</taxon>
        <taxon>Massilia</taxon>
    </lineage>
</organism>
<comment type="similarity">
    <text evidence="11">Belongs to the tRNA nucleotidyltransferase/poly(A) polymerase family. Bacterial CCA-adding enzyme type 1 subfamily.</text>
</comment>
<evidence type="ECO:0000256" key="1">
    <source>
        <dbReference type="ARBA" id="ARBA00022596"/>
    </source>
</evidence>
<comment type="domain">
    <text evidence="11">Comprises two domains: an N-terminal domain containing the nucleotidyltransferase activity and a C-terminal HD domain associated with both phosphodiesterase and phosphatase activities.</text>
</comment>
<keyword evidence="11" id="KW-0511">Multifunctional enzyme</keyword>
<comment type="miscellaneous">
    <text evidence="11">A single active site specifically recognizes both ATP and CTP and is responsible for their addition.</text>
</comment>
<dbReference type="Pfam" id="PF12627">
    <property type="entry name" value="PolyA_pol_RNAbd"/>
    <property type="match status" value="1"/>
</dbReference>
<feature type="binding site" evidence="11">
    <location>
        <position position="140"/>
    </location>
    <ligand>
        <name>CTP</name>
        <dbReference type="ChEBI" id="CHEBI:37563"/>
    </ligand>
</feature>
<dbReference type="EMBL" id="CP024608">
    <property type="protein sequence ID" value="ATQ73688.1"/>
    <property type="molecule type" value="Genomic_DNA"/>
</dbReference>
<feature type="binding site" evidence="11">
    <location>
        <position position="11"/>
    </location>
    <ligand>
        <name>CTP</name>
        <dbReference type="ChEBI" id="CHEBI:37563"/>
    </ligand>
</feature>
<dbReference type="GO" id="GO:0016791">
    <property type="term" value="F:phosphatase activity"/>
    <property type="evidence" value="ECO:0007669"/>
    <property type="project" value="UniProtKB-UniRule"/>
</dbReference>
<dbReference type="Pfam" id="PF01743">
    <property type="entry name" value="PolyA_pol"/>
    <property type="match status" value="1"/>
</dbReference>
<dbReference type="InterPro" id="IPR006674">
    <property type="entry name" value="HD_domain"/>
</dbReference>
<evidence type="ECO:0000259" key="12">
    <source>
        <dbReference type="PROSITE" id="PS51831"/>
    </source>
</evidence>
<comment type="cofactor">
    <cofactor evidence="11">
        <name>Mg(2+)</name>
        <dbReference type="ChEBI" id="CHEBI:18420"/>
    </cofactor>
    <text evidence="11">Magnesium is required for nucleotidyltransferase activity.</text>
</comment>
<keyword evidence="5 11" id="KW-0479">Metal-binding</keyword>
<reference evidence="13" key="1">
    <citation type="submission" date="2017-10" db="EMBL/GenBank/DDBJ databases">
        <title>Massilia psychrophilum sp. nov., a novel purple-pigmented bacterium isolated from Tianshan glacier, Xinjiang Municipality, China.</title>
        <authorList>
            <person name="Wang H."/>
        </authorList>
    </citation>
    <scope>NUCLEOTIDE SEQUENCE [LARGE SCALE GENOMIC DNA]</scope>
    <source>
        <strain evidence="13">B2</strain>
    </source>
</reference>
<dbReference type="Gene3D" id="1.10.3090.10">
    <property type="entry name" value="cca-adding enzyme, domain 2"/>
    <property type="match status" value="1"/>
</dbReference>
<dbReference type="CDD" id="cd00077">
    <property type="entry name" value="HDc"/>
    <property type="match status" value="1"/>
</dbReference>
<dbReference type="PANTHER" id="PTHR47545:SF1">
    <property type="entry name" value="MULTIFUNCTIONAL CCA PROTEIN"/>
    <property type="match status" value="1"/>
</dbReference>
<dbReference type="PROSITE" id="PS51831">
    <property type="entry name" value="HD"/>
    <property type="match status" value="1"/>
</dbReference>
<dbReference type="GO" id="GO:0004112">
    <property type="term" value="F:cyclic-nucleotide phosphodiesterase activity"/>
    <property type="evidence" value="ECO:0007669"/>
    <property type="project" value="UniProtKB-UniRule"/>
</dbReference>
<feature type="binding site" evidence="11">
    <location>
        <position position="137"/>
    </location>
    <ligand>
        <name>CTP</name>
        <dbReference type="ChEBI" id="CHEBI:37563"/>
    </ligand>
</feature>
<dbReference type="HAMAP" id="MF_01262">
    <property type="entry name" value="CCA_bact_type2"/>
    <property type="match status" value="1"/>
</dbReference>
<evidence type="ECO:0000256" key="5">
    <source>
        <dbReference type="ARBA" id="ARBA00022723"/>
    </source>
</evidence>
<feature type="binding site" evidence="11">
    <location>
        <position position="23"/>
    </location>
    <ligand>
        <name>Mg(2+)</name>
        <dbReference type="ChEBI" id="CHEBI:18420"/>
    </ligand>
</feature>
<accession>A0A2D2DFE1</accession>
<dbReference type="OrthoDB" id="9805698at2"/>
<dbReference type="GO" id="GO:0000287">
    <property type="term" value="F:magnesium ion binding"/>
    <property type="evidence" value="ECO:0007669"/>
    <property type="project" value="UniProtKB-UniRule"/>
</dbReference>
<name>A0A2D2DFE1_9BURK</name>
<keyword evidence="11" id="KW-0378">Hydrolase</keyword>
<comment type="catalytic activity">
    <reaction evidence="11">
        <text>a tRNA with a 3' CCA end + 2 CTP + ATP = a tRNA with a 3' CCACCA end + 3 diphosphate</text>
        <dbReference type="Rhea" id="RHEA:76235"/>
        <dbReference type="Rhea" id="RHEA-COMP:10468"/>
        <dbReference type="Rhea" id="RHEA-COMP:18655"/>
        <dbReference type="ChEBI" id="CHEBI:30616"/>
        <dbReference type="ChEBI" id="CHEBI:33019"/>
        <dbReference type="ChEBI" id="CHEBI:37563"/>
        <dbReference type="ChEBI" id="CHEBI:83071"/>
        <dbReference type="ChEBI" id="CHEBI:195187"/>
    </reaction>
</comment>
<keyword evidence="10 11" id="KW-0694">RNA-binding</keyword>
<dbReference type="InterPro" id="IPR012006">
    <property type="entry name" value="CCA_bact"/>
</dbReference>
<keyword evidence="4 11" id="KW-0548">Nucleotidyltransferase</keyword>
<evidence type="ECO:0000256" key="8">
    <source>
        <dbReference type="ARBA" id="ARBA00022840"/>
    </source>
</evidence>
<dbReference type="GO" id="GO:0001680">
    <property type="term" value="P:tRNA 3'-terminal CCA addition"/>
    <property type="evidence" value="ECO:0007669"/>
    <property type="project" value="UniProtKB-UniRule"/>
</dbReference>
<keyword evidence="8 11" id="KW-0067">ATP-binding</keyword>
<evidence type="ECO:0000256" key="3">
    <source>
        <dbReference type="ARBA" id="ARBA00022694"/>
    </source>
</evidence>
<dbReference type="Gene3D" id="3.30.460.10">
    <property type="entry name" value="Beta Polymerase, domain 2"/>
    <property type="match status" value="1"/>
</dbReference>
<dbReference type="RefSeq" id="WP_099873710.1">
    <property type="nucleotide sequence ID" value="NZ_CP024608.1"/>
</dbReference>
<dbReference type="AlphaFoldDB" id="A0A2D2DFE1"/>
<feature type="binding site" evidence="11">
    <location>
        <position position="8"/>
    </location>
    <ligand>
        <name>ATP</name>
        <dbReference type="ChEBI" id="CHEBI:30616"/>
    </ligand>
</feature>
<dbReference type="InterPro" id="IPR032828">
    <property type="entry name" value="PolyA_RNA-bd"/>
</dbReference>
<dbReference type="PIRSF" id="PIRSF000813">
    <property type="entry name" value="CCA_bact"/>
    <property type="match status" value="1"/>
</dbReference>
<dbReference type="SUPFAM" id="SSF81891">
    <property type="entry name" value="Poly A polymerase C-terminal region-like"/>
    <property type="match status" value="1"/>
</dbReference>
<evidence type="ECO:0000256" key="9">
    <source>
        <dbReference type="ARBA" id="ARBA00022842"/>
    </source>
</evidence>
<dbReference type="EC" id="2.7.7.72" evidence="11"/>
<dbReference type="InterPro" id="IPR050124">
    <property type="entry name" value="tRNA_CCA-adding_enzyme"/>
</dbReference>
<feature type="domain" description="HD" evidence="12">
    <location>
        <begin position="226"/>
        <end position="327"/>
    </location>
</feature>
<keyword evidence="6 11" id="KW-0547">Nucleotide-binding</keyword>
<feature type="binding site" evidence="11">
    <location>
        <position position="137"/>
    </location>
    <ligand>
        <name>ATP</name>
        <dbReference type="ChEBI" id="CHEBI:30616"/>
    </ligand>
</feature>
<feature type="binding site" evidence="11">
    <location>
        <position position="21"/>
    </location>
    <ligand>
        <name>Mg(2+)</name>
        <dbReference type="ChEBI" id="CHEBI:18420"/>
    </ligand>
</feature>
<evidence type="ECO:0000256" key="2">
    <source>
        <dbReference type="ARBA" id="ARBA00022679"/>
    </source>
</evidence>
<dbReference type="EC" id="3.1.4.-" evidence="11"/>
<keyword evidence="7 11" id="KW-0692">RNA repair</keyword>
<dbReference type="EC" id="3.1.3.-" evidence="11"/>
<evidence type="ECO:0000256" key="6">
    <source>
        <dbReference type="ARBA" id="ARBA00022741"/>
    </source>
</evidence>
<keyword evidence="14" id="KW-1185">Reference proteome</keyword>
<keyword evidence="1 11" id="KW-0533">Nickel</keyword>
<dbReference type="GO" id="GO:0004810">
    <property type="term" value="F:CCA tRNA nucleotidyltransferase activity"/>
    <property type="evidence" value="ECO:0007669"/>
    <property type="project" value="UniProtKB-UniRule"/>
</dbReference>
<evidence type="ECO:0000313" key="13">
    <source>
        <dbReference type="EMBL" id="ATQ73688.1"/>
    </source>
</evidence>
<dbReference type="GO" id="GO:0000049">
    <property type="term" value="F:tRNA binding"/>
    <property type="evidence" value="ECO:0007669"/>
    <property type="project" value="UniProtKB-UniRule"/>
</dbReference>
<keyword evidence="9 11" id="KW-0460">Magnesium</keyword>
<evidence type="ECO:0000256" key="4">
    <source>
        <dbReference type="ARBA" id="ARBA00022695"/>
    </source>
</evidence>
<evidence type="ECO:0000256" key="10">
    <source>
        <dbReference type="ARBA" id="ARBA00022884"/>
    </source>
</evidence>
<dbReference type="HAMAP" id="MF_01261">
    <property type="entry name" value="CCA_bact_type1"/>
    <property type="match status" value="1"/>
</dbReference>
<dbReference type="InterPro" id="IPR043519">
    <property type="entry name" value="NT_sf"/>
</dbReference>
<proteinExistence type="inferred from homology"/>
<feature type="binding site" evidence="11">
    <location>
        <position position="140"/>
    </location>
    <ligand>
        <name>ATP</name>
        <dbReference type="ChEBI" id="CHEBI:30616"/>
    </ligand>
</feature>
<dbReference type="GO" id="GO:0160016">
    <property type="term" value="F:CCACCA tRNA nucleotidyltransferase activity"/>
    <property type="evidence" value="ECO:0007669"/>
    <property type="project" value="RHEA"/>
</dbReference>
<comment type="cofactor">
    <cofactor evidence="11">
        <name>Ni(2+)</name>
        <dbReference type="ChEBI" id="CHEBI:49786"/>
    </cofactor>
    <text evidence="11">Nickel for phosphatase activity.</text>
</comment>
<dbReference type="GO" id="GO:0005524">
    <property type="term" value="F:ATP binding"/>
    <property type="evidence" value="ECO:0007669"/>
    <property type="project" value="UniProtKB-UniRule"/>
</dbReference>
<keyword evidence="2 11" id="KW-0808">Transferase</keyword>
<dbReference type="Pfam" id="PF01966">
    <property type="entry name" value="HD"/>
    <property type="match status" value="1"/>
</dbReference>
<feature type="binding site" evidence="11">
    <location>
        <position position="11"/>
    </location>
    <ligand>
        <name>ATP</name>
        <dbReference type="ChEBI" id="CHEBI:30616"/>
    </ligand>
</feature>
<comment type="function">
    <text evidence="11">Catalyzes the addition and repair of the essential 3'-terminal CCA sequence in tRNAs without using a nucleic acid template. Adds these three nucleotides in the order of C, C, and A to the tRNA nucleotide-73, using CTP and ATP as substrates and producing inorganic pyrophosphate. tRNA 3'-terminal CCA addition is required both for tRNA processing and repair. Also involved in tRNA surveillance by mediating tandem CCA addition to generate a CCACCA at the 3' terminus of unstable tRNAs. While stable tRNAs receive only 3'-terminal CCA, unstable tRNAs are marked with CCACCA and rapidly degraded.</text>
</comment>
<feature type="binding site" evidence="11">
    <location>
        <position position="91"/>
    </location>
    <ligand>
        <name>CTP</name>
        <dbReference type="ChEBI" id="CHEBI:37563"/>
    </ligand>
</feature>
<keyword evidence="3 11" id="KW-0819">tRNA processing</keyword>
<comment type="catalytic activity">
    <reaction evidence="11">
        <text>a tRNA precursor + 2 CTP + ATP = a tRNA with a 3' CCA end + 3 diphosphate</text>
        <dbReference type="Rhea" id="RHEA:14433"/>
        <dbReference type="Rhea" id="RHEA-COMP:10465"/>
        <dbReference type="Rhea" id="RHEA-COMP:10468"/>
        <dbReference type="ChEBI" id="CHEBI:30616"/>
        <dbReference type="ChEBI" id="CHEBI:33019"/>
        <dbReference type="ChEBI" id="CHEBI:37563"/>
        <dbReference type="ChEBI" id="CHEBI:74896"/>
        <dbReference type="ChEBI" id="CHEBI:83071"/>
        <dbReference type="EC" id="2.7.7.72"/>
    </reaction>
</comment>
<sequence length="427" mass="46974">MKTYIVGGAVRDGLLGLPVQDRDWIVVGATPEDMLAEGFRPVGKDFPVFLHPKTQEEYALARTERKTAPGYRGFVFHTSPDVTLEEDLVRRDLTINAIARDADGGITDPFGGQRDLEAKIFRHVSDAFAEDPVRILRLARFAARFPDFTVAPETLALMRSMVAAGEVDALVAERVWQEVARGLMEQKPSRMLAVLRACGALARIMPELDALWGVPQPPLHHPEIDTGAHMMLVIDYAAERGFDLPVRFAALMHDLGKGATPAEHWPRHHGHEQLGVALIDAVCARLKVPSECRDLAVMTAREHGNVSRARELRANTLVTLFERCDAFRKPLRFEQMLLAAECDFRGRGREGDDFRTRPYPQGPYLLGALAAARSINAGEVALRCGENKQQIAHAVHTARVSAVKAALRLGDDPGQADDSIGANPAIL</sequence>